<evidence type="ECO:0000256" key="9">
    <source>
        <dbReference type="HAMAP-Rule" id="MF_01323"/>
    </source>
</evidence>
<feature type="binding site" evidence="9">
    <location>
        <position position="947"/>
    </location>
    <ligand>
        <name>Mg(2+)</name>
        <dbReference type="ChEBI" id="CHEBI:18420"/>
    </ligand>
</feature>
<dbReference type="GO" id="GO:0003677">
    <property type="term" value="F:DNA binding"/>
    <property type="evidence" value="ECO:0007669"/>
    <property type="project" value="UniProtKB-UniRule"/>
</dbReference>
<keyword evidence="13" id="KW-0150">Chloroplast</keyword>
<keyword evidence="5 9" id="KW-0808">Transferase</keyword>
<name>A0A1W6EHD5_9CHLO</name>
<sequence length="1316" mass="149936">MLINSKFKLNFKTKQKGIRSARTKTVVRSIPDLNTLIRTTSFTFAIKRKLFKYNCNYRLNNFSYSSLGSTLGTKHLVRLLPSKKTNITDYSTQTKATNSDIHTYTEKAIGSTSDFEDISKLNYQSFSTRIPIKSIRIGLASPERIRQWAERIMPDNTKVGQVISPQTVNYKTLKPEKGGLFCEEIFGAIDDKTSASDRTRRSRLGYINLVTPVAHLWYLKSIPSYIGILLDLSKKHVESIAYCTELISYPVSPNNLLNNSNSLNIFNSLSQKIKVGRLEHNNNSPLIGIDPGLNNQTNNSTRALQSTPDLNTDNKKSLLDKNKNRFGGLRTPDIIKSKMNNHLNQKFSESLNTAFSSYGMSYNFTESQNNIIFTSTSLESRPTTDEKNNLNLINRFSENDLNNLSISDEVLISSNLRSLDNVPSSSNFGYTALTRQNITVLQYKLIKKPLFSMGSTQSSIGKNLSQLETNNIQPPILSNKIQSILPNTEGSVQNTPSVSLINSNDDQNVELFDLIYLKSNRVLYTDLTKKLDNTGRLETDPDKFQEANSKNDFIKSDADINSITNNNINVELFNAIPNNYYVVLQTCSWKISSDWDAFLFYMTENISINDTLIPLYKSRVYDSTGNPLDYPISGGGALRNLLLNFDPLRIDLKIISRQIKSQLDKLNQSINILEQFYINGFFMTKSQKIQLFSLWSQRTKLLRRLKLFRNFQQGKTRPQWMILSILPVLPPDLRPIIQLNGNQVAVSDLNKLYQKVLFRNQRIKRFSRGDYSLNNSAEMRYAARLLQESVDALISNGKGAAPVSDTNNRPLRSLSDMLKGKKGRFRQNLLGKRVDYSGRSVIVVGPKLKLHECGLPKEMAIELFQPFLIRRLRTNKVAKTIFGAKKLIRNGDNVVWEALKQVLRNHPVLLNRAPTLHRLSVQAFQPILVDGRAILLHPLVCPAFNADFDGDQMAVHVPLSYSARAESWKLMWSRNNILSPSTGEPILTPTQDMVLGCYYLTTIDTINFKNKLLNLKQNYENFLNLTQTSLLLKTKKSDINKIEQHSLQDISTYTGLETDSSKLYLQPTFAKLILQTNLYNNQINQIGKNVKEISSRSLNYESLSDLLESTDATLNLSKNEIINNSQIFFYLDKSTSDNYFLTLEEVLLAFHLKQITLHRAVWVKWEDAFEVNQNSCIPLEIRVNKNGNYSKFYPEYQYHFNFECITGDTSSAVRSTTDFEKQLSSERVSTTQALIFESSLDNEMSTTLNHEFEKSIDSKQVNHKVNKLSNTKHQHLFVLLQIATNKIMFLPETYIRTTPGIILLNRLINKAIGVFK</sequence>
<dbReference type="GO" id="GO:0000428">
    <property type="term" value="C:DNA-directed RNA polymerase complex"/>
    <property type="evidence" value="ECO:0007669"/>
    <property type="project" value="UniProtKB-KW"/>
</dbReference>
<evidence type="ECO:0000256" key="8">
    <source>
        <dbReference type="ARBA" id="ARBA00048552"/>
    </source>
</evidence>
<dbReference type="GO" id="GO:0009507">
    <property type="term" value="C:chloroplast"/>
    <property type="evidence" value="ECO:0007669"/>
    <property type="project" value="UniProtKB-SubCell"/>
</dbReference>
<protein>
    <recommendedName>
        <fullName evidence="9">DNA-directed RNA polymerase subunit beta'</fullName>
        <ecNumber evidence="9">2.7.7.6</ecNumber>
    </recommendedName>
    <alternativeName>
        <fullName evidence="9">PEP</fullName>
    </alternativeName>
    <alternativeName>
        <fullName evidence="9">Plastid-encoded RNA polymerase subunit beta'</fullName>
        <shortName evidence="9">RNA polymerase subunit beta'</shortName>
    </alternativeName>
</protein>
<dbReference type="GO" id="GO:0000287">
    <property type="term" value="F:magnesium ion binding"/>
    <property type="evidence" value="ECO:0007669"/>
    <property type="project" value="UniProtKB-UniRule"/>
</dbReference>
<feature type="region of interest" description="Disordered" evidence="11">
    <location>
        <begin position="303"/>
        <end position="323"/>
    </location>
</feature>
<dbReference type="GeneID" id="32884373"/>
<dbReference type="Gene3D" id="2.40.40.20">
    <property type="match status" value="1"/>
</dbReference>
<dbReference type="Pfam" id="PF00623">
    <property type="entry name" value="RNA_pol_Rpb1_2"/>
    <property type="match status" value="2"/>
</dbReference>
<feature type="domain" description="RNA polymerase N-terminal" evidence="12">
    <location>
        <begin position="719"/>
        <end position="1001"/>
    </location>
</feature>
<keyword evidence="3 9" id="KW-0240">DNA-directed RNA polymerase</keyword>
<dbReference type="SUPFAM" id="SSF64484">
    <property type="entry name" value="beta and beta-prime subunits of DNA dependent RNA-polymerase"/>
    <property type="match status" value="1"/>
</dbReference>
<keyword evidence="9" id="KW-0479">Metal-binding</keyword>
<geneLocation type="chloroplast" evidence="13"/>
<keyword evidence="9" id="KW-0460">Magnesium</keyword>
<dbReference type="InterPro" id="IPR042102">
    <property type="entry name" value="RNA_pol_Rpb1_3_sf"/>
</dbReference>
<dbReference type="InterPro" id="IPR000722">
    <property type="entry name" value="RNA_pol_asu"/>
</dbReference>
<reference evidence="13" key="1">
    <citation type="journal article" date="2017" name="Sci. Rep.">
        <title>Divergent copies of the large inverted repeat in the chloroplast genomes of ulvophycean green algae.</title>
        <authorList>
            <person name="Turmel M."/>
            <person name="Otis C."/>
            <person name="Lemieux C."/>
        </authorList>
    </citation>
    <scope>NUCLEOTIDE SEQUENCE</scope>
</reference>
<comment type="similarity">
    <text evidence="2 9">Belongs to the RNA polymerase beta' chain family. RpoC1 subfamily.</text>
</comment>
<dbReference type="SMART" id="SM00663">
    <property type="entry name" value="RPOLA_N"/>
    <property type="match status" value="1"/>
</dbReference>
<feature type="binding site" evidence="9">
    <location>
        <position position="951"/>
    </location>
    <ligand>
        <name>Mg(2+)</name>
        <dbReference type="ChEBI" id="CHEBI:18420"/>
    </ligand>
</feature>
<dbReference type="Gene3D" id="1.10.40.90">
    <property type="match status" value="1"/>
</dbReference>
<dbReference type="InterPro" id="IPR007080">
    <property type="entry name" value="RNA_pol_Rpb1_1"/>
</dbReference>
<evidence type="ECO:0000256" key="10">
    <source>
        <dbReference type="RuleBase" id="RU004279"/>
    </source>
</evidence>
<proteinExistence type="inferred from homology"/>
<dbReference type="EMBL" id="KY407660">
    <property type="protein sequence ID" value="ARK14783.1"/>
    <property type="molecule type" value="Genomic_DNA"/>
</dbReference>
<dbReference type="HAMAP" id="MF_01323">
    <property type="entry name" value="RNApol_bact_RpoC1"/>
    <property type="match status" value="1"/>
</dbReference>
<dbReference type="RefSeq" id="YP_009367781.1">
    <property type="nucleotide sequence ID" value="NC_034713.1"/>
</dbReference>
<evidence type="ECO:0000256" key="3">
    <source>
        <dbReference type="ARBA" id="ARBA00022478"/>
    </source>
</evidence>
<keyword evidence="4 13" id="KW-0934">Plastid</keyword>
<dbReference type="Pfam" id="PF04997">
    <property type="entry name" value="RNA_pol_Rpb1_1"/>
    <property type="match status" value="2"/>
</dbReference>
<keyword evidence="7 9" id="KW-0804">Transcription</keyword>
<dbReference type="Gene3D" id="1.10.274.100">
    <property type="entry name" value="RNA polymerase Rpb1, domain 3"/>
    <property type="match status" value="1"/>
</dbReference>
<evidence type="ECO:0000259" key="12">
    <source>
        <dbReference type="SMART" id="SM00663"/>
    </source>
</evidence>
<organism evidence="13">
    <name type="scientific">Neodangemannia microcystis</name>
    <dbReference type="NCBI Taxonomy" id="173495"/>
    <lineage>
        <taxon>Eukaryota</taxon>
        <taxon>Viridiplantae</taxon>
        <taxon>Chlorophyta</taxon>
        <taxon>core chlorophytes</taxon>
        <taxon>Ulvophyceae</taxon>
        <taxon>OUU clade</taxon>
        <taxon>Oltmannsiellopsidales</taxon>
        <taxon>Oltmannsiellopsidaceae</taxon>
        <taxon>Neodangemannia</taxon>
    </lineage>
</organism>
<evidence type="ECO:0000256" key="4">
    <source>
        <dbReference type="ARBA" id="ARBA00022640"/>
    </source>
</evidence>
<evidence type="ECO:0000256" key="5">
    <source>
        <dbReference type="ARBA" id="ARBA00022679"/>
    </source>
</evidence>
<comment type="subcellular location">
    <subcellularLocation>
        <location evidence="9">Plastid</location>
        <location evidence="9">Chloroplast</location>
    </subcellularLocation>
</comment>
<dbReference type="GO" id="GO:0003899">
    <property type="term" value="F:DNA-directed RNA polymerase activity"/>
    <property type="evidence" value="ECO:0007669"/>
    <property type="project" value="UniProtKB-UniRule"/>
</dbReference>
<evidence type="ECO:0000313" key="13">
    <source>
        <dbReference type="EMBL" id="ARK14783.1"/>
    </source>
</evidence>
<comment type="catalytic activity">
    <reaction evidence="8 9 10">
        <text>RNA(n) + a ribonucleoside 5'-triphosphate = RNA(n+1) + diphosphate</text>
        <dbReference type="Rhea" id="RHEA:21248"/>
        <dbReference type="Rhea" id="RHEA-COMP:14527"/>
        <dbReference type="Rhea" id="RHEA-COMP:17342"/>
        <dbReference type="ChEBI" id="CHEBI:33019"/>
        <dbReference type="ChEBI" id="CHEBI:61557"/>
        <dbReference type="ChEBI" id="CHEBI:140395"/>
        <dbReference type="EC" id="2.7.7.6"/>
    </reaction>
</comment>
<feature type="binding site" evidence="9">
    <location>
        <position position="949"/>
    </location>
    <ligand>
        <name>Mg(2+)</name>
        <dbReference type="ChEBI" id="CHEBI:18420"/>
    </ligand>
</feature>
<feature type="compositionally biased region" description="Basic and acidic residues" evidence="11">
    <location>
        <begin position="312"/>
        <end position="323"/>
    </location>
</feature>
<comment type="function">
    <text evidence="1 9 10">DNA-dependent RNA polymerase catalyzes the transcription of DNA into RNA using the four ribonucleoside triphosphates as substrates.</text>
</comment>
<comment type="cofactor">
    <cofactor evidence="9">
        <name>Mg(2+)</name>
        <dbReference type="ChEBI" id="CHEBI:18420"/>
    </cofactor>
    <text evidence="9">Binds 1 Mg(2+) ion per subunit.</text>
</comment>
<dbReference type="InterPro" id="IPR044893">
    <property type="entry name" value="RNA_pol_Rpb1_clamp_domain"/>
</dbReference>
<evidence type="ECO:0000256" key="2">
    <source>
        <dbReference type="ARBA" id="ARBA00007207"/>
    </source>
</evidence>
<keyword evidence="6 9" id="KW-0548">Nucleotidyltransferase</keyword>
<dbReference type="InterPro" id="IPR045867">
    <property type="entry name" value="DNA-dir_RpoC_beta_prime"/>
</dbReference>
<dbReference type="Gene3D" id="4.10.860.120">
    <property type="entry name" value="RNA polymerase II, clamp domain"/>
    <property type="match status" value="1"/>
</dbReference>
<dbReference type="Pfam" id="PF04983">
    <property type="entry name" value="RNA_pol_Rpb1_3"/>
    <property type="match status" value="1"/>
</dbReference>
<dbReference type="InterPro" id="IPR007066">
    <property type="entry name" value="RNA_pol_Rpb1_3"/>
</dbReference>
<comment type="subunit">
    <text evidence="9">In plastids the minimal PEP RNA polymerase catalytic core is composed of four subunits: alpha, beta, beta', and beta''. When a (nuclear-encoded) sigma factor is associated with the core the holoenzyme is formed, which can initiate transcription.</text>
</comment>
<evidence type="ECO:0000256" key="11">
    <source>
        <dbReference type="SAM" id="MobiDB-lite"/>
    </source>
</evidence>
<dbReference type="PANTHER" id="PTHR19376">
    <property type="entry name" value="DNA-DIRECTED RNA POLYMERASE"/>
    <property type="match status" value="1"/>
</dbReference>
<evidence type="ECO:0000256" key="7">
    <source>
        <dbReference type="ARBA" id="ARBA00023163"/>
    </source>
</evidence>
<dbReference type="PANTHER" id="PTHR19376:SF54">
    <property type="entry name" value="DNA-DIRECTED RNA POLYMERASE SUBUNIT BETA"/>
    <property type="match status" value="1"/>
</dbReference>
<dbReference type="GO" id="GO:0006351">
    <property type="term" value="P:DNA-templated transcription"/>
    <property type="evidence" value="ECO:0007669"/>
    <property type="project" value="UniProtKB-UniRule"/>
</dbReference>
<evidence type="ECO:0000256" key="6">
    <source>
        <dbReference type="ARBA" id="ARBA00022695"/>
    </source>
</evidence>
<gene>
    <name evidence="9 13" type="primary">rpoC1</name>
</gene>
<accession>A0A1W6EHD5</accession>
<evidence type="ECO:0000256" key="1">
    <source>
        <dbReference type="ARBA" id="ARBA00004026"/>
    </source>
</evidence>
<dbReference type="InterPro" id="IPR034678">
    <property type="entry name" value="RNApol_RpoC1"/>
</dbReference>
<dbReference type="InterPro" id="IPR006592">
    <property type="entry name" value="RNA_pol_N"/>
</dbReference>
<dbReference type="EC" id="2.7.7.6" evidence="9"/>
<comment type="caution">
    <text evidence="9">Lacks conserved residue(s) required for the propagation of feature annotation.</text>
</comment>